<sequence>MTPSPDHTASHGPGTAVVLARRIALFALVAVALSPFYFVIFRLMAFGTVPRDDYAPFLLALLGEPGGAMPESPYGYRLLSVLVAAPFYYLLPSLPLTNLPPDLPLPSLRATEALAFVSYLAMILAGFVAFATARTREGLPPATAALAGLLLFVLCWYSQFFALDPLAILVIALLLWLLPRPGWFAAVMLLAPLTNEKIIIVFAVWLSLRCIVSASERQRLGRAWLATLLAGGLYLAMVMLVHLPGNEYQLDTAGYFATIRTNLAAWASGRGLVLNVLPLLVLAGLALLGHRFPGAPGHRRRIVAADLMVIPALVVVALVLTQFFQVGRIVMHAAPLFVGPAATVIAARLGSAREPEAGAAFGLARSSGTAPL</sequence>
<dbReference type="EMBL" id="VWPK01000001">
    <property type="protein sequence ID" value="KAA5614660.1"/>
    <property type="molecule type" value="Genomic_DNA"/>
</dbReference>
<accession>A0A5M6J237</accession>
<gene>
    <name evidence="2" type="ORF">F1189_00600</name>
</gene>
<keyword evidence="1" id="KW-0812">Transmembrane</keyword>
<keyword evidence="1" id="KW-0472">Membrane</keyword>
<evidence type="ECO:0008006" key="4">
    <source>
        <dbReference type="Google" id="ProtNLM"/>
    </source>
</evidence>
<feature type="transmembrane region" description="Helical" evidence="1">
    <location>
        <begin position="23"/>
        <end position="41"/>
    </location>
</feature>
<evidence type="ECO:0000313" key="2">
    <source>
        <dbReference type="EMBL" id="KAA5614660.1"/>
    </source>
</evidence>
<feature type="transmembrane region" description="Helical" evidence="1">
    <location>
        <begin position="220"/>
        <end position="243"/>
    </location>
</feature>
<reference evidence="2 3" key="1">
    <citation type="submission" date="2019-09" db="EMBL/GenBank/DDBJ databases">
        <title>Genome sequence of Rhodovastum atsumiense, a diverse member of the Acetobacteraceae family of non-sulfur purple photosynthetic bacteria.</title>
        <authorList>
            <person name="Meyer T."/>
            <person name="Kyndt J."/>
        </authorList>
    </citation>
    <scope>NUCLEOTIDE SEQUENCE [LARGE SCALE GENOMIC DNA]</scope>
    <source>
        <strain evidence="2 3">DSM 21279</strain>
    </source>
</reference>
<feature type="transmembrane region" description="Helical" evidence="1">
    <location>
        <begin position="144"/>
        <end position="177"/>
    </location>
</feature>
<evidence type="ECO:0000256" key="1">
    <source>
        <dbReference type="SAM" id="Phobius"/>
    </source>
</evidence>
<comment type="caution">
    <text evidence="2">The sequence shown here is derived from an EMBL/GenBank/DDBJ whole genome shotgun (WGS) entry which is preliminary data.</text>
</comment>
<keyword evidence="3" id="KW-1185">Reference proteome</keyword>
<feature type="transmembrane region" description="Helical" evidence="1">
    <location>
        <begin position="183"/>
        <end position="208"/>
    </location>
</feature>
<feature type="transmembrane region" description="Helical" evidence="1">
    <location>
        <begin position="302"/>
        <end position="323"/>
    </location>
</feature>
<keyword evidence="1" id="KW-1133">Transmembrane helix</keyword>
<evidence type="ECO:0000313" key="3">
    <source>
        <dbReference type="Proteomes" id="UP000325255"/>
    </source>
</evidence>
<dbReference type="RefSeq" id="WP_150038414.1">
    <property type="nucleotide sequence ID" value="NZ_OW485601.1"/>
</dbReference>
<organism evidence="2 3">
    <name type="scientific">Rhodovastum atsumiense</name>
    <dbReference type="NCBI Taxonomy" id="504468"/>
    <lineage>
        <taxon>Bacteria</taxon>
        <taxon>Pseudomonadati</taxon>
        <taxon>Pseudomonadota</taxon>
        <taxon>Alphaproteobacteria</taxon>
        <taxon>Acetobacterales</taxon>
        <taxon>Acetobacteraceae</taxon>
        <taxon>Rhodovastum</taxon>
    </lineage>
</organism>
<proteinExistence type="predicted"/>
<feature type="transmembrane region" description="Helical" evidence="1">
    <location>
        <begin position="263"/>
        <end position="290"/>
    </location>
</feature>
<feature type="transmembrane region" description="Helical" evidence="1">
    <location>
        <begin position="111"/>
        <end position="132"/>
    </location>
</feature>
<feature type="transmembrane region" description="Helical" evidence="1">
    <location>
        <begin position="329"/>
        <end position="347"/>
    </location>
</feature>
<dbReference type="OrthoDB" id="7470647at2"/>
<dbReference type="AlphaFoldDB" id="A0A5M6J237"/>
<dbReference type="Proteomes" id="UP000325255">
    <property type="component" value="Unassembled WGS sequence"/>
</dbReference>
<protein>
    <recommendedName>
        <fullName evidence="4">DUF2029 domain-containing protein</fullName>
    </recommendedName>
</protein>
<feature type="transmembrane region" description="Helical" evidence="1">
    <location>
        <begin position="74"/>
        <end position="91"/>
    </location>
</feature>
<name>A0A5M6J237_9PROT</name>